<dbReference type="Proteomes" id="UP000093080">
    <property type="component" value="Unassembled WGS sequence"/>
</dbReference>
<protein>
    <recommendedName>
        <fullName evidence="3">HEPN domain-containing protein</fullName>
    </recommendedName>
</protein>
<evidence type="ECO:0000313" key="1">
    <source>
        <dbReference type="EMBL" id="OCC15748.1"/>
    </source>
</evidence>
<dbReference type="AlphaFoldDB" id="A0A1B9F709"/>
<sequence>MFLKYARMNLQEAETAIEEKDFSKGKLKCKDCAISLVKAVREAFPRKDLNLEPVDLNKLQSLIFDLTDSKDIATKASELLKQILDEADPKSSSKIEADKLLSLTRSLFQIIHDIFTPTPPI</sequence>
<name>A0A1B9F709_9BACT</name>
<accession>A0A1B9F709</accession>
<organism evidence="1 2">
    <name type="scientific">Dissulfuribacter thermophilus</name>
    <dbReference type="NCBI Taxonomy" id="1156395"/>
    <lineage>
        <taxon>Bacteria</taxon>
        <taxon>Pseudomonadati</taxon>
        <taxon>Thermodesulfobacteriota</taxon>
        <taxon>Dissulfuribacteria</taxon>
        <taxon>Dissulfuribacterales</taxon>
        <taxon>Dissulfuribacteraceae</taxon>
        <taxon>Dissulfuribacter</taxon>
    </lineage>
</organism>
<dbReference type="STRING" id="1156395.DBT_0673"/>
<dbReference type="EMBL" id="MAGO01000003">
    <property type="protein sequence ID" value="OCC15748.1"/>
    <property type="molecule type" value="Genomic_DNA"/>
</dbReference>
<evidence type="ECO:0008006" key="3">
    <source>
        <dbReference type="Google" id="ProtNLM"/>
    </source>
</evidence>
<comment type="caution">
    <text evidence="1">The sequence shown here is derived from an EMBL/GenBank/DDBJ whole genome shotgun (WGS) entry which is preliminary data.</text>
</comment>
<reference evidence="1 2" key="1">
    <citation type="submission" date="2016-06" db="EMBL/GenBank/DDBJ databases">
        <title>Respiratory ammonification of nitrate coupled to the oxidation of elemental sulfur in deep-sea autotrophic thermophilic bacteria.</title>
        <authorList>
            <person name="Slobodkina G.B."/>
            <person name="Mardanov A.V."/>
            <person name="Ravin N.V."/>
            <person name="Frolova A.A."/>
            <person name="Viryasiv M.B."/>
            <person name="Chernyh N.A."/>
            <person name="Bonch-Osmolovskaya E.A."/>
            <person name="Slobodkin A.I."/>
        </authorList>
    </citation>
    <scope>NUCLEOTIDE SEQUENCE [LARGE SCALE GENOMIC DNA]</scope>
    <source>
        <strain evidence="1 2">S69</strain>
    </source>
</reference>
<proteinExistence type="predicted"/>
<evidence type="ECO:0000313" key="2">
    <source>
        <dbReference type="Proteomes" id="UP000093080"/>
    </source>
</evidence>
<gene>
    <name evidence="1" type="ORF">DBT_0673</name>
</gene>
<keyword evidence="2" id="KW-1185">Reference proteome</keyword>